<dbReference type="EMBL" id="JABANN010000510">
    <property type="protein sequence ID" value="KAF4657667.1"/>
    <property type="molecule type" value="Genomic_DNA"/>
</dbReference>
<proteinExistence type="predicted"/>
<comment type="caution">
    <text evidence="1">The sequence shown here is derived from an EMBL/GenBank/DDBJ whole genome shotgun (WGS) entry which is preliminary data.</text>
</comment>
<evidence type="ECO:0000313" key="2">
    <source>
        <dbReference type="Proteomes" id="UP000572268"/>
    </source>
</evidence>
<dbReference type="Gene3D" id="3.60.10.10">
    <property type="entry name" value="Endonuclease/exonuclease/phosphatase"/>
    <property type="match status" value="1"/>
</dbReference>
<organism evidence="1 2">
    <name type="scientific">Perkinsus olseni</name>
    <name type="common">Perkinsus atlanticus</name>
    <dbReference type="NCBI Taxonomy" id="32597"/>
    <lineage>
        <taxon>Eukaryota</taxon>
        <taxon>Sar</taxon>
        <taxon>Alveolata</taxon>
        <taxon>Perkinsozoa</taxon>
        <taxon>Perkinsea</taxon>
        <taxon>Perkinsida</taxon>
        <taxon>Perkinsidae</taxon>
        <taxon>Perkinsus</taxon>
    </lineage>
</organism>
<dbReference type="Proteomes" id="UP000572268">
    <property type="component" value="Unassembled WGS sequence"/>
</dbReference>
<dbReference type="AlphaFoldDB" id="A0A7J6LEJ7"/>
<dbReference type="InterPro" id="IPR036691">
    <property type="entry name" value="Endo/exonu/phosph_ase_sf"/>
</dbReference>
<gene>
    <name evidence="1" type="ORF">FOL46_007334</name>
</gene>
<sequence>MPARGATADTGDVCSSGSPKGNTYTAPLRCRATFESINVEMRILNYNVRSLRAHLVEVRHMAKEWLERGVDVIVFTETWLKAEDPTPRISGYVEAGRKDRSMNWDKIGYAVNKIELNNDNLHEGIDVAVVDICKSQKRSLQLVGIYVPPAL</sequence>
<protein>
    <submittedName>
        <fullName evidence="1">Uncharacterized protein</fullName>
    </submittedName>
</protein>
<dbReference type="SUPFAM" id="SSF56219">
    <property type="entry name" value="DNase I-like"/>
    <property type="match status" value="1"/>
</dbReference>
<evidence type="ECO:0000313" key="1">
    <source>
        <dbReference type="EMBL" id="KAF4657667.1"/>
    </source>
</evidence>
<name>A0A7J6LEJ7_PEROL</name>
<accession>A0A7J6LEJ7</accession>
<reference evidence="1 2" key="1">
    <citation type="submission" date="2020-04" db="EMBL/GenBank/DDBJ databases">
        <title>Perkinsus olseni comparative genomics.</title>
        <authorList>
            <person name="Bogema D.R."/>
        </authorList>
    </citation>
    <scope>NUCLEOTIDE SEQUENCE [LARGE SCALE GENOMIC DNA]</scope>
    <source>
        <strain evidence="1">ATCC PRA-31</strain>
    </source>
</reference>